<dbReference type="RefSeq" id="WP_191703424.1">
    <property type="nucleotide sequence ID" value="NZ_JACSPW010000005.1"/>
</dbReference>
<gene>
    <name evidence="1" type="ORF">H9632_07145</name>
</gene>
<sequence length="81" mass="9077">MCLIFTVIGCSEQEEAKTGEFLIGNFGFELISKETYHLVVPFEWTGESSVTIDSIELIKRTVLNDIVENGVIQPTFDALYS</sequence>
<dbReference type="EMBL" id="JACSPW010000005">
    <property type="protein sequence ID" value="MBD8032839.1"/>
    <property type="molecule type" value="Genomic_DNA"/>
</dbReference>
<protein>
    <submittedName>
        <fullName evidence="1">Uncharacterized protein</fullName>
    </submittedName>
</protein>
<organism evidence="1 2">
    <name type="scientific">Solibacillus merdavium</name>
    <dbReference type="NCBI Taxonomy" id="2762218"/>
    <lineage>
        <taxon>Bacteria</taxon>
        <taxon>Bacillati</taxon>
        <taxon>Bacillota</taxon>
        <taxon>Bacilli</taxon>
        <taxon>Bacillales</taxon>
        <taxon>Caryophanaceae</taxon>
        <taxon>Solibacillus</taxon>
    </lineage>
</organism>
<name>A0ABR8XLM4_9BACL</name>
<evidence type="ECO:0000313" key="1">
    <source>
        <dbReference type="EMBL" id="MBD8032839.1"/>
    </source>
</evidence>
<proteinExistence type="predicted"/>
<dbReference type="Proteomes" id="UP000600565">
    <property type="component" value="Unassembled WGS sequence"/>
</dbReference>
<comment type="caution">
    <text evidence="1">The sequence shown here is derived from an EMBL/GenBank/DDBJ whole genome shotgun (WGS) entry which is preliminary data.</text>
</comment>
<keyword evidence="2" id="KW-1185">Reference proteome</keyword>
<reference evidence="1 2" key="1">
    <citation type="submission" date="2020-08" db="EMBL/GenBank/DDBJ databases">
        <title>A Genomic Blueprint of the Chicken Gut Microbiome.</title>
        <authorList>
            <person name="Gilroy R."/>
            <person name="Ravi A."/>
            <person name="Getino M."/>
            <person name="Pursley I."/>
            <person name="Horton D.L."/>
            <person name="Alikhan N.-F."/>
            <person name="Baker D."/>
            <person name="Gharbi K."/>
            <person name="Hall N."/>
            <person name="Watson M."/>
            <person name="Adriaenssens E.M."/>
            <person name="Foster-Nyarko E."/>
            <person name="Jarju S."/>
            <person name="Secka A."/>
            <person name="Antonio M."/>
            <person name="Oren A."/>
            <person name="Chaudhuri R."/>
            <person name="La Ragione R.M."/>
            <person name="Hildebrand F."/>
            <person name="Pallen M.J."/>
        </authorList>
    </citation>
    <scope>NUCLEOTIDE SEQUENCE [LARGE SCALE GENOMIC DNA]</scope>
    <source>
        <strain evidence="1 2">Sa1YVA6</strain>
    </source>
</reference>
<accession>A0ABR8XLM4</accession>
<evidence type="ECO:0000313" key="2">
    <source>
        <dbReference type="Proteomes" id="UP000600565"/>
    </source>
</evidence>